<gene>
    <name evidence="9" type="ORF">N0V83_008886</name>
</gene>
<dbReference type="Pfam" id="PF24160">
    <property type="entry name" value="UVB_sens_C"/>
    <property type="match status" value="1"/>
</dbReference>
<protein>
    <submittedName>
        <fullName evidence="9">Uncharacterized protein</fullName>
    </submittedName>
</protein>
<evidence type="ECO:0000256" key="2">
    <source>
        <dbReference type="ARBA" id="ARBA00007558"/>
    </source>
</evidence>
<sequence>MLAGSVVVSCISTPMATWTTLIALLSIHLATNYAAVKAVSMRCLNRQRANIVFSNILGHGKVLNPSDVSERERIFEWDGVLRWADDQIVGYCRIGVSLNTLLSRFGRRHTLTGSVDLRATEMSDLLDVFADEAYILSPASSYHEALIVLKEGCTPIDQLKGWAHALLLARQVQGQMSGAKQADDDASRLAELRRTLATTRELFTEYSKALKDEGWELDVAALETRAGTRAETGFHKT</sequence>
<name>A0A9W9CJ71_9PLEO</name>
<feature type="transmembrane region" description="Helical" evidence="6">
    <location>
        <begin position="15"/>
        <end position="36"/>
    </location>
</feature>
<dbReference type="Pfam" id="PF04884">
    <property type="entry name" value="UVB_sens_prot"/>
    <property type="match status" value="1"/>
</dbReference>
<feature type="domain" description="Protein root UVB sensitive/RUS" evidence="7">
    <location>
        <begin position="1"/>
        <end position="58"/>
    </location>
</feature>
<dbReference type="PANTHER" id="PTHR12770:SF31">
    <property type="entry name" value="RUS FAMILY MEMBER 1"/>
    <property type="match status" value="1"/>
</dbReference>
<keyword evidence="10" id="KW-1185">Reference proteome</keyword>
<feature type="domain" description="Root UVB sensitive protein C-terminal" evidence="8">
    <location>
        <begin position="120"/>
        <end position="223"/>
    </location>
</feature>
<evidence type="ECO:0000313" key="10">
    <source>
        <dbReference type="Proteomes" id="UP001140560"/>
    </source>
</evidence>
<dbReference type="OrthoDB" id="364779at2759"/>
<keyword evidence="3 6" id="KW-0812">Transmembrane</keyword>
<dbReference type="AlphaFoldDB" id="A0A9W9CJ71"/>
<comment type="caution">
    <text evidence="9">The sequence shown here is derived from an EMBL/GenBank/DDBJ whole genome shotgun (WGS) entry which is preliminary data.</text>
</comment>
<reference evidence="9" key="1">
    <citation type="submission" date="2022-10" db="EMBL/GenBank/DDBJ databases">
        <title>Tapping the CABI collections for fungal endophytes: first genome assemblies for Collariella, Neodidymelliopsis, Ascochyta clinopodiicola, Didymella pomorum, Didymosphaeria variabile, Neocosmospora piperis and Neocucurbitaria cava.</title>
        <authorList>
            <person name="Hill R."/>
        </authorList>
    </citation>
    <scope>NUCLEOTIDE SEQUENCE</scope>
    <source>
        <strain evidence="9">IMI 356814</strain>
    </source>
</reference>
<dbReference type="InterPro" id="IPR054549">
    <property type="entry name" value="UVB_sens_RUS_dom"/>
</dbReference>
<comment type="subcellular location">
    <subcellularLocation>
        <location evidence="1">Membrane</location>
    </subcellularLocation>
</comment>
<evidence type="ECO:0000313" key="9">
    <source>
        <dbReference type="EMBL" id="KAJ4365267.1"/>
    </source>
</evidence>
<dbReference type="Proteomes" id="UP001140560">
    <property type="component" value="Unassembled WGS sequence"/>
</dbReference>
<comment type="similarity">
    <text evidence="2">Belongs to the RUS1 family.</text>
</comment>
<evidence type="ECO:0000256" key="4">
    <source>
        <dbReference type="ARBA" id="ARBA00022989"/>
    </source>
</evidence>
<keyword evidence="5 6" id="KW-0472">Membrane</keyword>
<evidence type="ECO:0000259" key="8">
    <source>
        <dbReference type="Pfam" id="PF24160"/>
    </source>
</evidence>
<dbReference type="InterPro" id="IPR006968">
    <property type="entry name" value="RUS_fam"/>
</dbReference>
<evidence type="ECO:0000256" key="3">
    <source>
        <dbReference type="ARBA" id="ARBA00022692"/>
    </source>
</evidence>
<evidence type="ECO:0000256" key="6">
    <source>
        <dbReference type="SAM" id="Phobius"/>
    </source>
</evidence>
<proteinExistence type="inferred from homology"/>
<accession>A0A9W9CJ71</accession>
<dbReference type="InterPro" id="IPR055412">
    <property type="entry name" value="UVB_sens_C"/>
</dbReference>
<evidence type="ECO:0000259" key="7">
    <source>
        <dbReference type="Pfam" id="PF04884"/>
    </source>
</evidence>
<evidence type="ECO:0000256" key="5">
    <source>
        <dbReference type="ARBA" id="ARBA00023136"/>
    </source>
</evidence>
<keyword evidence="4 6" id="KW-1133">Transmembrane helix</keyword>
<dbReference type="EMBL" id="JAPEUY010000016">
    <property type="protein sequence ID" value="KAJ4365267.1"/>
    <property type="molecule type" value="Genomic_DNA"/>
</dbReference>
<dbReference type="PANTHER" id="PTHR12770">
    <property type="entry name" value="RUS1 FAMILY PROTEIN C16ORF58"/>
    <property type="match status" value="1"/>
</dbReference>
<dbReference type="GO" id="GO:0016020">
    <property type="term" value="C:membrane"/>
    <property type="evidence" value="ECO:0007669"/>
    <property type="project" value="UniProtKB-SubCell"/>
</dbReference>
<organism evidence="9 10">
    <name type="scientific">Neocucurbitaria cava</name>
    <dbReference type="NCBI Taxonomy" id="798079"/>
    <lineage>
        <taxon>Eukaryota</taxon>
        <taxon>Fungi</taxon>
        <taxon>Dikarya</taxon>
        <taxon>Ascomycota</taxon>
        <taxon>Pezizomycotina</taxon>
        <taxon>Dothideomycetes</taxon>
        <taxon>Pleosporomycetidae</taxon>
        <taxon>Pleosporales</taxon>
        <taxon>Pleosporineae</taxon>
        <taxon>Cucurbitariaceae</taxon>
        <taxon>Neocucurbitaria</taxon>
    </lineage>
</organism>
<evidence type="ECO:0000256" key="1">
    <source>
        <dbReference type="ARBA" id="ARBA00004370"/>
    </source>
</evidence>